<dbReference type="SUPFAM" id="SSF58069">
    <property type="entry name" value="Virus ectodomain"/>
    <property type="match status" value="1"/>
</dbReference>
<evidence type="ECO:0000259" key="26">
    <source>
        <dbReference type="Pfam" id="PF00517"/>
    </source>
</evidence>
<evidence type="ECO:0000256" key="19">
    <source>
        <dbReference type="ARBA" id="ARBA00023046"/>
    </source>
</evidence>
<comment type="caution">
    <text evidence="24">Lacks conserved residue(s) required for the propagation of feature annotation.</text>
</comment>
<organism evidence="27">
    <name type="scientific">Simian immunodeficiency virus</name>
    <name type="common">SIV</name>
    <dbReference type="NCBI Taxonomy" id="11723"/>
    <lineage>
        <taxon>Viruses</taxon>
        <taxon>Riboviria</taxon>
        <taxon>Pararnavirae</taxon>
        <taxon>Artverviricota</taxon>
        <taxon>Revtraviricetes</taxon>
        <taxon>Ortervirales</taxon>
        <taxon>Retroviridae</taxon>
        <taxon>Orthoretrovirinae</taxon>
        <taxon>Lentivirus</taxon>
        <taxon>Lentivirus simimdef</taxon>
    </lineage>
</organism>
<protein>
    <recommendedName>
        <fullName evidence="24">Envelope glycoprotein gp160</fullName>
    </recommendedName>
    <component>
        <recommendedName>
            <fullName evidence="24">Surface protein gp120</fullName>
            <shortName evidence="24">SU</shortName>
        </recommendedName>
        <alternativeName>
            <fullName evidence="24">Glycoprotein 120</fullName>
            <shortName evidence="24">gp120</shortName>
        </alternativeName>
    </component>
    <component>
        <recommendedName>
            <fullName evidence="24">Transmembrane protein gp41</fullName>
            <shortName evidence="24">TM</shortName>
        </recommendedName>
    </component>
</protein>
<evidence type="ECO:0000256" key="2">
    <source>
        <dbReference type="ARBA" id="ARBA00004433"/>
    </source>
</evidence>
<evidence type="ECO:0000256" key="20">
    <source>
        <dbReference type="ARBA" id="ARBA00023136"/>
    </source>
</evidence>
<feature type="transmembrane region" description="Helical" evidence="24">
    <location>
        <begin position="700"/>
        <end position="724"/>
    </location>
</feature>
<evidence type="ECO:0000256" key="9">
    <source>
        <dbReference type="ARBA" id="ARBA00022581"/>
    </source>
</evidence>
<evidence type="ECO:0000256" key="5">
    <source>
        <dbReference type="ARBA" id="ARBA00004578"/>
    </source>
</evidence>
<keyword evidence="12 24" id="KW-0812">Transmembrane</keyword>
<feature type="transmembrane region" description="Helical" evidence="24">
    <location>
        <begin position="6"/>
        <end position="27"/>
    </location>
</feature>
<evidence type="ECO:0000256" key="4">
    <source>
        <dbReference type="ARBA" id="ARBA00004563"/>
    </source>
</evidence>
<keyword evidence="19 24" id="KW-1039">Host endosome</keyword>
<keyword evidence="10 24" id="KW-1162">Viral penetration into host cytoplasm</keyword>
<evidence type="ECO:0000256" key="14">
    <source>
        <dbReference type="ARBA" id="ARBA00022804"/>
    </source>
</evidence>
<name>B7FCB6_SIV</name>
<evidence type="ECO:0000256" key="22">
    <source>
        <dbReference type="ARBA" id="ARBA00023180"/>
    </source>
</evidence>
<sequence length="878" mass="100081">MIFKLVLGLIGIAISLAVQYVTVYYGVPQWEDSTDFLLCATENRSLWVSTRCIPHLEHLEEQYMPEIKENFTRKVAENQIVQQAWTGVTSMIDTLLKPCVKITPYCVKMQCTPGEGSETFDPCESNTTRATTSATTTVGTVSTTPVMQVENNCSQVNTSEINHVCRFNTTGMCKDCRIEIKESFRGDDVVCNNNSECYINHCNESVIKQDCQKGWQDEQYIRMCAPPGSVLLKCNEKLNSSKLCENVSAVMCTDMMTATISSFFGFNGTRHKEGELIEVIGNINHKPKEGSGAFVYKVPDKYNVKIECHRKGNRSLVSVNSASGLIYYAGLEPHRNIRKGLCKFTGLWGKMLYDLGKNLEKYNSSWVNYTEGDCNSKNNSADFAKCIKRFQIRNFTRQGADRATENIMMICGGEMFFCNITRIADAWNNRSETKWYPWSPCTIRNIVEDWAHVGIKVYLPPVSGFNNHIRCTQRVTEILFNWERNQVMFQAPSNIQNSFVAVGQKYKLVKLKMIGMAPGDGKRVVPPEHRREKRGAIILGILGFLGLAGSAMGTVSTVLTIQSQHLLAGIVQQQKNLLELVEKQQELLRLTIWGVKNLQARLSAIEGFLEDQLKLKQWGCELTQVCHTAVPWNQSWNATPNWENETWQHWYKRTDELQANISAILVIAHDQEQANMFELQKLSDWTAWGSWLQWFNIWNWLKWGLLVIGIVVGLRILACLMNSIRIARQGYSKLISQQNHLNNLEEGQQDSEEGIEEDYNSIEINDWQYRRESAIVFLNSLLTSLFSICQHLLHIVWSLLSCLLWWINDGWSLLKDISGRAYGAIRKKIAKSRKENTQAEVSATGSRKTAASSRIRMLATRLCASFDKCRRSFSERRQ</sequence>
<feature type="transmembrane region" description="Helical" evidence="24">
    <location>
        <begin position="774"/>
        <end position="807"/>
    </location>
</feature>
<dbReference type="Pfam" id="PF00516">
    <property type="entry name" value="GP120"/>
    <property type="match status" value="1"/>
</dbReference>
<evidence type="ECO:0000256" key="11">
    <source>
        <dbReference type="ARBA" id="ARBA00022685"/>
    </source>
</evidence>
<comment type="subunit">
    <text evidence="24">The mature envelope protein (Env) consists of a homotrimer of non-covalently associated gp120-gp41 heterodimers. The resulting complex protrudes from the virus surface as a spike.</text>
</comment>
<organismHost>
    <name type="scientific">Pan troglodytes</name>
    <name type="common">Chimpanzee</name>
    <dbReference type="NCBI Taxonomy" id="9598"/>
</organismHost>
<dbReference type="EMBL" id="AM745105">
    <property type="protein sequence ID" value="CAN87029.1"/>
    <property type="molecule type" value="Genomic_DNA"/>
</dbReference>
<evidence type="ECO:0000313" key="27">
    <source>
        <dbReference type="EMBL" id="CAN87029.1"/>
    </source>
</evidence>
<evidence type="ECO:0000256" key="21">
    <source>
        <dbReference type="ARBA" id="ARBA00023157"/>
    </source>
</evidence>
<dbReference type="Pfam" id="PF00517">
    <property type="entry name" value="GP41"/>
    <property type="match status" value="1"/>
</dbReference>
<evidence type="ECO:0000256" key="23">
    <source>
        <dbReference type="ARBA" id="ARBA00023296"/>
    </source>
</evidence>
<dbReference type="InterPro" id="IPR036377">
    <property type="entry name" value="Gp120_core_sf"/>
</dbReference>
<evidence type="ECO:0000256" key="6">
    <source>
        <dbReference type="ARBA" id="ARBA00004650"/>
    </source>
</evidence>
<keyword evidence="7 24" id="KW-1168">Fusion of virus membrane with host membrane</keyword>
<dbReference type="GO" id="GO:0019062">
    <property type="term" value="P:virion attachment to host cell"/>
    <property type="evidence" value="ECO:0007669"/>
    <property type="project" value="UniProtKB-UniRule"/>
</dbReference>
<dbReference type="GO" id="GO:0020002">
    <property type="term" value="C:host cell plasma membrane"/>
    <property type="evidence" value="ECO:0007669"/>
    <property type="project" value="UniProtKB-SubCell"/>
</dbReference>
<evidence type="ECO:0000256" key="13">
    <source>
        <dbReference type="ARBA" id="ARBA00022703"/>
    </source>
</evidence>
<evidence type="ECO:0000256" key="1">
    <source>
        <dbReference type="ARBA" id="ARBA00004402"/>
    </source>
</evidence>
<dbReference type="InterPro" id="IPR000777">
    <property type="entry name" value="HIV1_Gp120"/>
</dbReference>
<dbReference type="GO" id="GO:0039663">
    <property type="term" value="P:membrane fusion involved in viral entry into host cell"/>
    <property type="evidence" value="ECO:0007669"/>
    <property type="project" value="UniProtKB-KW"/>
</dbReference>
<comment type="subcellular location">
    <subcellularLocation>
        <location evidence="3">Host cell membrane</location>
        <topology evidence="3">Peripheral membrane protein</topology>
    </subcellularLocation>
    <subcellularLocation>
        <location evidence="1">Host cell membrane</location>
        <topology evidence="1">Single-pass type I membrane protein</topology>
    </subcellularLocation>
    <subcellularLocation>
        <location evidence="2">Host endosome membrane</location>
        <topology evidence="2">Peripheral membrane protein</topology>
    </subcellularLocation>
    <subcellularLocation>
        <location evidence="5">Host endosome membrane</location>
        <topology evidence="5">Single-pass type I membrane protein</topology>
    </subcellularLocation>
    <subcellularLocation>
        <location evidence="6">Virion membrane</location>
        <topology evidence="6">Peripheral membrane protein</topology>
    </subcellularLocation>
    <subcellularLocation>
        <location evidence="4">Virion membrane</location>
        <topology evidence="4">Single-pass type I membrane protein</topology>
    </subcellularLocation>
</comment>
<dbReference type="GO" id="GO:0044175">
    <property type="term" value="C:host cell endosome membrane"/>
    <property type="evidence" value="ECO:0007669"/>
    <property type="project" value="UniProtKB-SubCell"/>
</dbReference>
<feature type="domain" description="Retroviral envelope protein GP41-like" evidence="26">
    <location>
        <begin position="552"/>
        <end position="737"/>
    </location>
</feature>
<dbReference type="Gene3D" id="2.170.40.20">
    <property type="entry name" value="Human immunodeficiency virus 1, Gp160, envelope glycoprotein"/>
    <property type="match status" value="2"/>
</dbReference>
<keyword evidence="20 24" id="KW-0472">Membrane</keyword>
<evidence type="ECO:0000256" key="15">
    <source>
        <dbReference type="ARBA" id="ARBA00022844"/>
    </source>
</evidence>
<evidence type="ECO:0000256" key="24">
    <source>
        <dbReference type="RuleBase" id="RU363095"/>
    </source>
</evidence>
<evidence type="ECO:0000256" key="8">
    <source>
        <dbReference type="ARBA" id="ARBA00022511"/>
    </source>
</evidence>
<dbReference type="SUPFAM" id="SSF56502">
    <property type="entry name" value="gp120 core"/>
    <property type="match status" value="1"/>
</dbReference>
<evidence type="ECO:0000256" key="10">
    <source>
        <dbReference type="ARBA" id="ARBA00022595"/>
    </source>
</evidence>
<keyword evidence="11 24" id="KW-0165">Cleavage on pair of basic residues</keyword>
<dbReference type="InterPro" id="IPR000328">
    <property type="entry name" value="GP41-like"/>
</dbReference>
<evidence type="ECO:0000259" key="25">
    <source>
        <dbReference type="Pfam" id="PF00516"/>
    </source>
</evidence>
<evidence type="ECO:0000256" key="12">
    <source>
        <dbReference type="ARBA" id="ARBA00022692"/>
    </source>
</evidence>
<proteinExistence type="predicted"/>
<accession>B7FCB6</accession>
<dbReference type="GO" id="GO:0019031">
    <property type="term" value="C:viral envelope"/>
    <property type="evidence" value="ECO:0007669"/>
    <property type="project" value="UniProtKB-KW"/>
</dbReference>
<evidence type="ECO:0000256" key="7">
    <source>
        <dbReference type="ARBA" id="ARBA00022506"/>
    </source>
</evidence>
<dbReference type="GO" id="GO:0005198">
    <property type="term" value="F:structural molecule activity"/>
    <property type="evidence" value="ECO:0007669"/>
    <property type="project" value="InterPro"/>
</dbReference>
<keyword evidence="8 24" id="KW-1032">Host cell membrane</keyword>
<keyword evidence="13 24" id="KW-0053">Apoptosis</keyword>
<feature type="domain" description="Human immunodeficiency virus 1 envelope glycoprotein Gp120" evidence="25">
    <location>
        <begin position="19"/>
        <end position="533"/>
    </location>
</feature>
<gene>
    <name evidence="27" type="primary">Env</name>
</gene>
<dbReference type="GO" id="GO:0046718">
    <property type="term" value="P:symbiont entry into host cell"/>
    <property type="evidence" value="ECO:0007669"/>
    <property type="project" value="UniProtKB-KW"/>
</dbReference>
<reference evidence="27" key="1">
    <citation type="journal article" date="2009" name="J. Virol.">
        <title>Full-length genome characterization of a novel simian immunodeficiency virus lineage (SIVolc) from olive Colobus (Procolobus verus) and new SIVwrcPbb strains from Western Red Colobus (Piliocolobus badius badius) from the Tai Forest in Ivory Coast.</title>
        <authorList>
            <person name="Liegeois F."/>
            <person name="Lafay B."/>
            <person name="Formenty P."/>
            <person name="Locatelli S."/>
            <person name="Courgnaud V."/>
            <person name="Delaporte E."/>
            <person name="Peeters M."/>
        </authorList>
    </citation>
    <scope>NUCLEOTIDE SEQUENCE</scope>
    <source>
        <strain evidence="27">SIVwrc</strain>
    </source>
</reference>
<evidence type="ECO:0000256" key="16">
    <source>
        <dbReference type="ARBA" id="ARBA00022870"/>
    </source>
</evidence>
<comment type="domain">
    <text evidence="24">The 17 amino acids long immunosuppressive region is present in many retroviral envelope proteins. Synthetic peptides derived from this relatively conserved sequence inhibit immune function in vitro and in vivo.</text>
</comment>
<evidence type="ECO:0000256" key="3">
    <source>
        <dbReference type="ARBA" id="ARBA00004505"/>
    </source>
</evidence>
<evidence type="ECO:0000256" key="18">
    <source>
        <dbReference type="ARBA" id="ARBA00022989"/>
    </source>
</evidence>
<keyword evidence="21" id="KW-1015">Disulfide bond</keyword>
<dbReference type="Gene3D" id="1.10.287.210">
    <property type="match status" value="1"/>
</dbReference>
<keyword evidence="14 24" id="KW-1161">Viral attachment to host cell</keyword>
<keyword evidence="18 24" id="KW-1133">Transmembrane helix</keyword>
<organismHost>
    <name type="scientific">Cercopithecidae</name>
    <name type="common">Old World monkeys</name>
    <dbReference type="NCBI Taxonomy" id="9527"/>
</organismHost>
<keyword evidence="17 24" id="KW-0261">Viral envelope protein</keyword>
<keyword evidence="16 24" id="KW-1043">Host membrane</keyword>
<keyword evidence="22" id="KW-0325">Glycoprotein</keyword>
<keyword evidence="9 24" id="KW-0945">Host-virus interaction</keyword>
<keyword evidence="23 24" id="KW-1160">Virus entry into host cell</keyword>
<keyword evidence="15 24" id="KW-0946">Virion</keyword>
<dbReference type="CDD" id="cd09909">
    <property type="entry name" value="HIV-1-like_HR1-HR2"/>
    <property type="match status" value="1"/>
</dbReference>
<dbReference type="GO" id="GO:0055036">
    <property type="term" value="C:virion membrane"/>
    <property type="evidence" value="ECO:0007669"/>
    <property type="project" value="UniProtKB-SubCell"/>
</dbReference>
<evidence type="ECO:0000256" key="17">
    <source>
        <dbReference type="ARBA" id="ARBA00022879"/>
    </source>
</evidence>